<dbReference type="PANTHER" id="PTHR30160:SF1">
    <property type="entry name" value="LIPOPOLYSACCHARIDE 1,2-N-ACETYLGLUCOSAMINETRANSFERASE-RELATED"/>
    <property type="match status" value="1"/>
</dbReference>
<dbReference type="CDD" id="cd03789">
    <property type="entry name" value="GT9_LPS_heptosyltransferase"/>
    <property type="match status" value="1"/>
</dbReference>
<keyword evidence="4" id="KW-1185">Reference proteome</keyword>
<dbReference type="Pfam" id="PF01075">
    <property type="entry name" value="Glyco_transf_9"/>
    <property type="match status" value="1"/>
</dbReference>
<dbReference type="PANTHER" id="PTHR30160">
    <property type="entry name" value="TETRAACYLDISACCHARIDE 4'-KINASE-RELATED"/>
    <property type="match status" value="1"/>
</dbReference>
<sequence length="367" mass="40681">MYKANGYEKVLCIRADNMGDVIMASPAFRALKETFGSKITLLTSNAGSIIAPYIECVDDVMVVDLPWVQSKSTDNATLEALANDLKQKSFDAAVIFTVYSQSALPAAMLAFMAGIPVRLAYARENPYQLLTHWIPDPEPYEMIRHQVERDLELVKHIGAETTKKRLALNIQETDREILTTVLANMDIDIRKPFIVLHPGVSEEKRQYPVEHWIETGRALAQQYQMPILVSGSAAEKQLAGHIAAEIGQSATSVAGIFTIGAFICLIEKASLLISVNTGTIHIAAATQTPMIVLYAQTNPQHTPWNCQHRILEFSVPEHLRSRNMVIRHVTETLYADYVAYPLPKEILAETDLLISAGLPGRTTPAFL</sequence>
<dbReference type="GO" id="GO:0009244">
    <property type="term" value="P:lipopolysaccharide core region biosynthetic process"/>
    <property type="evidence" value="ECO:0007669"/>
    <property type="project" value="TreeGrafter"/>
</dbReference>
<gene>
    <name evidence="3" type="ORF">LXM24_14225</name>
</gene>
<name>A0A9X1T9G4_9BACT</name>
<dbReference type="InterPro" id="IPR051199">
    <property type="entry name" value="LPS_LOS_Heptosyltrfase"/>
</dbReference>
<dbReference type="AlphaFoldDB" id="A0A9X1T9G4"/>
<keyword evidence="2" id="KW-0808">Transferase</keyword>
<dbReference type="Gene3D" id="3.40.50.2000">
    <property type="entry name" value="Glycogen Phosphorylase B"/>
    <property type="match status" value="2"/>
</dbReference>
<reference evidence="3" key="1">
    <citation type="submission" date="2021-12" db="EMBL/GenBank/DDBJ databases">
        <title>Novel species in genus Dyadobacter.</title>
        <authorList>
            <person name="Ma C."/>
        </authorList>
    </citation>
    <scope>NUCLEOTIDE SEQUENCE</scope>
    <source>
        <strain evidence="3">CY399</strain>
    </source>
</reference>
<keyword evidence="1" id="KW-0328">Glycosyltransferase</keyword>
<protein>
    <submittedName>
        <fullName evidence="3">Glycosyltransferase family 9 protein</fullName>
    </submittedName>
</protein>
<evidence type="ECO:0000313" key="4">
    <source>
        <dbReference type="Proteomes" id="UP001139700"/>
    </source>
</evidence>
<accession>A0A9X1T9G4</accession>
<dbReference type="GO" id="GO:0008713">
    <property type="term" value="F:ADP-heptose-lipopolysaccharide heptosyltransferase activity"/>
    <property type="evidence" value="ECO:0007669"/>
    <property type="project" value="TreeGrafter"/>
</dbReference>
<dbReference type="SUPFAM" id="SSF53756">
    <property type="entry name" value="UDP-Glycosyltransferase/glycogen phosphorylase"/>
    <property type="match status" value="1"/>
</dbReference>
<proteinExistence type="predicted"/>
<dbReference type="InterPro" id="IPR002201">
    <property type="entry name" value="Glyco_trans_9"/>
</dbReference>
<organism evidence="3 4">
    <name type="scientific">Dyadobacter fanqingshengii</name>
    <dbReference type="NCBI Taxonomy" id="2906443"/>
    <lineage>
        <taxon>Bacteria</taxon>
        <taxon>Pseudomonadati</taxon>
        <taxon>Bacteroidota</taxon>
        <taxon>Cytophagia</taxon>
        <taxon>Cytophagales</taxon>
        <taxon>Spirosomataceae</taxon>
        <taxon>Dyadobacter</taxon>
    </lineage>
</organism>
<evidence type="ECO:0000256" key="2">
    <source>
        <dbReference type="ARBA" id="ARBA00022679"/>
    </source>
</evidence>
<dbReference type="GO" id="GO:0005829">
    <property type="term" value="C:cytosol"/>
    <property type="evidence" value="ECO:0007669"/>
    <property type="project" value="TreeGrafter"/>
</dbReference>
<evidence type="ECO:0000313" key="3">
    <source>
        <dbReference type="EMBL" id="MCF0041255.1"/>
    </source>
</evidence>
<dbReference type="RefSeq" id="WP_234613832.1">
    <property type="nucleotide sequence ID" value="NZ_CP098806.1"/>
</dbReference>
<comment type="caution">
    <text evidence="3">The sequence shown here is derived from an EMBL/GenBank/DDBJ whole genome shotgun (WGS) entry which is preliminary data.</text>
</comment>
<evidence type="ECO:0000256" key="1">
    <source>
        <dbReference type="ARBA" id="ARBA00022676"/>
    </source>
</evidence>
<dbReference type="EMBL" id="JAJTTA010000002">
    <property type="protein sequence ID" value="MCF0041255.1"/>
    <property type="molecule type" value="Genomic_DNA"/>
</dbReference>
<dbReference type="Proteomes" id="UP001139700">
    <property type="component" value="Unassembled WGS sequence"/>
</dbReference>